<dbReference type="PANTHER" id="PTHR30441">
    <property type="entry name" value="DUF748 DOMAIN-CONTAINING PROTEIN"/>
    <property type="match status" value="1"/>
</dbReference>
<dbReference type="EMBL" id="CP136862">
    <property type="protein sequence ID" value="WOJ90758.1"/>
    <property type="molecule type" value="Genomic_DNA"/>
</dbReference>
<proteinExistence type="predicted"/>
<feature type="region of interest" description="Disordered" evidence="1">
    <location>
        <begin position="614"/>
        <end position="634"/>
    </location>
</feature>
<evidence type="ECO:0000313" key="3">
    <source>
        <dbReference type="EMBL" id="WOJ90758.1"/>
    </source>
</evidence>
<sequence>MAPLASASLRPRRRAARAVGILGGLLLLVGTVAAAAPWAFSTKALRTEIEAQVRQMTGLATVSQGQAVFVVLPQPHISIEDISLSDPSGALRIDARYLKGYLRVSALLRGQLEIAWASLGQPDMVIDLDGQPVPSDSAIGRAANAKSNSPQAASADEARLAAVTLVDGRAHLKNKLGSSDILIDGINVTLDWQKLGDAARVTGQARFHDETANISAWVGHPTDLLRGGRSALTLNIDGTALSLATEGVLTSAPTAHYGGHIVAAAPSMRKLVEWGGDFIRLPAAFDDFALEGDASVEASGAAFSGLRLRLDGNDFEGALAVQTNEKTPVLSGTLATNLLSLRPFLASLPAAVGRDGQWNRDPFDPNDLGLVDLDLRVSATRLVLPSVEMEDAAFALMSRNGRLEFTLAEANAYQGKVKGRASVAAESSSVSVRANGSLSGVEMAGLPPGAIGAGRFTGSLTGSANVESSGSSMSELLRNLDGEAQITIAPGELVGIDLAQALRRIDKRPLALAVDIRHGGTAFDRAGFGLRIAKGIADIEEGTLRGPGVNLGFGGSIDFAERALDLRALATPSAAEPRPGQESPQFRFDVVGSWDDLAFLPDVRSLIRHSDAAAPLLSPKSNGGKSAQGGERQD</sequence>
<evidence type="ECO:0000256" key="1">
    <source>
        <dbReference type="SAM" id="MobiDB-lite"/>
    </source>
</evidence>
<feature type="domain" description="AsmA" evidence="2">
    <location>
        <begin position="354"/>
        <end position="539"/>
    </location>
</feature>
<accession>A0ABZ0HW51</accession>
<dbReference type="Pfam" id="PF05170">
    <property type="entry name" value="AsmA"/>
    <property type="match status" value="2"/>
</dbReference>
<evidence type="ECO:0000259" key="2">
    <source>
        <dbReference type="Pfam" id="PF05170"/>
    </source>
</evidence>
<dbReference type="Proteomes" id="UP001626536">
    <property type="component" value="Chromosome"/>
</dbReference>
<dbReference type="RefSeq" id="WP_407340345.1">
    <property type="nucleotide sequence ID" value="NZ_CP136862.1"/>
</dbReference>
<keyword evidence="4" id="KW-1185">Reference proteome</keyword>
<dbReference type="PANTHER" id="PTHR30441:SF4">
    <property type="entry name" value="PROTEIN ASMA"/>
    <property type="match status" value="1"/>
</dbReference>
<gene>
    <name evidence="3" type="ORF">RZS28_05575</name>
</gene>
<evidence type="ECO:0000313" key="4">
    <source>
        <dbReference type="Proteomes" id="UP001626536"/>
    </source>
</evidence>
<dbReference type="InterPro" id="IPR007844">
    <property type="entry name" value="AsmA"/>
</dbReference>
<reference evidence="3 4" key="1">
    <citation type="submission" date="2023-10" db="EMBL/GenBank/DDBJ databases">
        <title>Novel methanotroph of the genus Methylocapsa from a subarctic wetland.</title>
        <authorList>
            <person name="Belova S.E."/>
            <person name="Oshkin I.Y."/>
            <person name="Miroshnikov K."/>
            <person name="Dedysh S.N."/>
        </authorList>
    </citation>
    <scope>NUCLEOTIDE SEQUENCE [LARGE SCALE GENOMIC DNA]</scope>
    <source>
        <strain evidence="3 4">RX1</strain>
    </source>
</reference>
<organism evidence="3 4">
    <name type="scientific">Methylocapsa polymorpha</name>
    <dbReference type="NCBI Taxonomy" id="3080828"/>
    <lineage>
        <taxon>Bacteria</taxon>
        <taxon>Pseudomonadati</taxon>
        <taxon>Pseudomonadota</taxon>
        <taxon>Alphaproteobacteria</taxon>
        <taxon>Hyphomicrobiales</taxon>
        <taxon>Beijerinckiaceae</taxon>
        <taxon>Methylocapsa</taxon>
    </lineage>
</organism>
<name>A0ABZ0HW51_9HYPH</name>
<dbReference type="InterPro" id="IPR052894">
    <property type="entry name" value="AsmA-related"/>
</dbReference>
<feature type="domain" description="AsmA" evidence="2">
    <location>
        <begin position="18"/>
        <end position="160"/>
    </location>
</feature>
<protein>
    <submittedName>
        <fullName evidence="3">AsmA family protein</fullName>
    </submittedName>
</protein>